<evidence type="ECO:0000313" key="6">
    <source>
        <dbReference type="EMBL" id="QZA58757.1"/>
    </source>
</evidence>
<sequence>MKILNAPRKFLKAVLAALLLSNFLSAEVHDLEKFTIERSEEKKSIYDFSTDEIYERLKEKGIVLLRGFDVSTRDFIAFSNQFPDTFLPYQGGSIRPNVDGDPTAIIITEKDGNHSVYFHGEQYYQKIHATTFWMYAFIPPVADGATLLCDGRELYARLPEEIKQLFMDKKIKYSRCFPREKWQKIYQVTSEEELEPILNKQGINYFIDENSNLHTTYITEAIQQEKWANSPIFINNALEILEDMQDMHPKYNPEKTKETICVTFEDDTKIPIEVINQIQQIIAEIKMAVRWQKNDVLIFDNTRILHARERFPENSRRELVSRLSIH</sequence>
<evidence type="ECO:0000256" key="4">
    <source>
        <dbReference type="SAM" id="SignalP"/>
    </source>
</evidence>
<evidence type="ECO:0000259" key="5">
    <source>
        <dbReference type="Pfam" id="PF02668"/>
    </source>
</evidence>
<dbReference type="EMBL" id="CP075585">
    <property type="protein sequence ID" value="QZA58757.1"/>
    <property type="molecule type" value="Genomic_DNA"/>
</dbReference>
<dbReference type="PANTHER" id="PTHR10696:SF56">
    <property type="entry name" value="TAUD_TFDA-LIKE DOMAIN-CONTAINING PROTEIN"/>
    <property type="match status" value="1"/>
</dbReference>
<gene>
    <name evidence="6" type="ORF">RHAB15C_0000636</name>
</gene>
<keyword evidence="2" id="KW-0560">Oxidoreductase</keyword>
<dbReference type="InterPro" id="IPR050411">
    <property type="entry name" value="AlphaKG_dependent_hydroxylases"/>
</dbReference>
<keyword evidence="6" id="KW-0223">Dioxygenase</keyword>
<keyword evidence="3" id="KW-0045">Antibiotic biosynthesis</keyword>
<dbReference type="Pfam" id="PF02668">
    <property type="entry name" value="TauD"/>
    <property type="match status" value="1"/>
</dbReference>
<evidence type="ECO:0000256" key="3">
    <source>
        <dbReference type="ARBA" id="ARBA00023194"/>
    </source>
</evidence>
<feature type="domain" description="TauD/TfdA-like" evidence="5">
    <location>
        <begin position="50"/>
        <end position="320"/>
    </location>
</feature>
<dbReference type="InterPro" id="IPR042098">
    <property type="entry name" value="TauD-like_sf"/>
</dbReference>
<evidence type="ECO:0000313" key="7">
    <source>
        <dbReference type="Proteomes" id="UP000822862"/>
    </source>
</evidence>
<dbReference type="PANTHER" id="PTHR10696">
    <property type="entry name" value="GAMMA-BUTYROBETAINE HYDROXYLASE-RELATED"/>
    <property type="match status" value="1"/>
</dbReference>
<dbReference type="InterPro" id="IPR003819">
    <property type="entry name" value="TauD/TfdA-like"/>
</dbReference>
<dbReference type="SUPFAM" id="SSF51197">
    <property type="entry name" value="Clavaminate synthase-like"/>
    <property type="match status" value="1"/>
</dbReference>
<dbReference type="Proteomes" id="UP000822862">
    <property type="component" value="Chromosome"/>
</dbReference>
<organism evidence="6 7">
    <name type="scientific">Candidatus Rhabdochlamydia porcellionis</name>
    <dbReference type="NCBI Taxonomy" id="225148"/>
    <lineage>
        <taxon>Bacteria</taxon>
        <taxon>Pseudomonadati</taxon>
        <taxon>Chlamydiota</taxon>
        <taxon>Chlamydiia</taxon>
        <taxon>Parachlamydiales</taxon>
        <taxon>Candidatus Rhabdochlamydiaceae</taxon>
        <taxon>Candidatus Rhabdochlamydia</taxon>
    </lineage>
</organism>
<accession>A0ABX8Z2H5</accession>
<comment type="cofactor">
    <cofactor evidence="1">
        <name>Fe(2+)</name>
        <dbReference type="ChEBI" id="CHEBI:29033"/>
    </cofactor>
</comment>
<keyword evidence="4" id="KW-0732">Signal</keyword>
<keyword evidence="7" id="KW-1185">Reference proteome</keyword>
<protein>
    <submittedName>
        <fullName evidence="6">Taurine catabolism dioxygenase TauD</fullName>
    </submittedName>
</protein>
<feature type="chain" id="PRO_5046798860" evidence="4">
    <location>
        <begin position="27"/>
        <end position="326"/>
    </location>
</feature>
<dbReference type="RefSeq" id="WP_194845658.1">
    <property type="nucleotide sequence ID" value="NZ_CP075585.1"/>
</dbReference>
<reference evidence="6 7" key="1">
    <citation type="submission" date="2021-05" db="EMBL/GenBank/DDBJ databases">
        <title>Ecology and evolution of chlamydial symbionts of arthropods.</title>
        <authorList>
            <person name="Halter T."/>
            <person name="Sixt B.S."/>
            <person name="Toenshoff E.R."/>
            <person name="Koestlbacher S."/>
            <person name="Schulz F."/>
            <person name="Kostanjsek R."/>
            <person name="Collingro A."/>
            <person name="Hendrickx F."/>
            <person name="Horn M."/>
        </authorList>
    </citation>
    <scope>NUCLEOTIDE SEQUENCE [LARGE SCALE GENOMIC DNA]</scope>
    <source>
        <strain evidence="6 7">15C</strain>
    </source>
</reference>
<dbReference type="GO" id="GO:0051213">
    <property type="term" value="F:dioxygenase activity"/>
    <property type="evidence" value="ECO:0007669"/>
    <property type="project" value="UniProtKB-KW"/>
</dbReference>
<proteinExistence type="predicted"/>
<name>A0ABX8Z2H5_9BACT</name>
<dbReference type="Gene3D" id="3.60.130.10">
    <property type="entry name" value="Clavaminate synthase-like"/>
    <property type="match status" value="1"/>
</dbReference>
<evidence type="ECO:0000256" key="1">
    <source>
        <dbReference type="ARBA" id="ARBA00001954"/>
    </source>
</evidence>
<feature type="signal peptide" evidence="4">
    <location>
        <begin position="1"/>
        <end position="26"/>
    </location>
</feature>
<evidence type="ECO:0000256" key="2">
    <source>
        <dbReference type="ARBA" id="ARBA00023002"/>
    </source>
</evidence>